<comment type="caution">
    <text evidence="3">The sequence shown here is derived from an EMBL/GenBank/DDBJ whole genome shotgun (WGS) entry which is preliminary data.</text>
</comment>
<dbReference type="Gene3D" id="3.30.420.40">
    <property type="match status" value="2"/>
</dbReference>
<dbReference type="Gene3D" id="1.10.10.10">
    <property type="entry name" value="Winged helix-like DNA-binding domain superfamily/Winged helix DNA-binding domain"/>
    <property type="match status" value="1"/>
</dbReference>
<dbReference type="InterPro" id="IPR000835">
    <property type="entry name" value="HTH_MarR-typ"/>
</dbReference>
<sequence>MPRRLRYSQGVTTTTAASRQHTLRERNLRLVARAVFEAPEPPSRADIAAATGLTRATVSTLVDQLVGARLLRELPAVADGRAGRPAVPLVPEGRSMLGLGLEVNVDYLGARAIDLTGATVAERVVPGTFHDSEPAEVLGALGRIARDITRDTHDAGMRLAGARLALPGLVDARAGVLDVAPNLGWSSVEPVPLLALDGLPVEIANEAKLAALAELGGPGFVSADAAVPDSFLYVSGDVGIGAAIVVGRELFLGERGWNGEVGHVVVDPAGPRCSCGARGCLEQFAGKEALAGAAGLPADAPLTDLLALLGPRHTRPVKPLDDGSGRPPAAQAAADAAVRRAGQALGSALADFVNLVDVHTVVLGGIYTDLLPWLRPEVEGVLAERVLAAPFVDLEVRAARAGAQAALTGGAREVLRGVLGDPAAWV</sequence>
<feature type="domain" description="HTH marR-type" evidence="2">
    <location>
        <begin position="40"/>
        <end position="82"/>
    </location>
</feature>
<dbReference type="SUPFAM" id="SSF53067">
    <property type="entry name" value="Actin-like ATPase domain"/>
    <property type="match status" value="1"/>
</dbReference>
<evidence type="ECO:0000313" key="3">
    <source>
        <dbReference type="EMBL" id="MBL0888427.1"/>
    </source>
</evidence>
<dbReference type="InterPro" id="IPR000600">
    <property type="entry name" value="ROK"/>
</dbReference>
<dbReference type="Pfam" id="PF00480">
    <property type="entry name" value="ROK"/>
    <property type="match status" value="1"/>
</dbReference>
<dbReference type="PANTHER" id="PTHR18964:SF149">
    <property type="entry name" value="BIFUNCTIONAL UDP-N-ACETYLGLUCOSAMINE 2-EPIMERASE_N-ACETYLMANNOSAMINE KINASE"/>
    <property type="match status" value="1"/>
</dbReference>
<dbReference type="Proteomes" id="UP000675409">
    <property type="component" value="Unassembled WGS sequence"/>
</dbReference>
<keyword evidence="4" id="KW-1185">Reference proteome</keyword>
<dbReference type="InterPro" id="IPR036388">
    <property type="entry name" value="WH-like_DNA-bd_sf"/>
</dbReference>
<dbReference type="InterPro" id="IPR043129">
    <property type="entry name" value="ATPase_NBD"/>
</dbReference>
<evidence type="ECO:0000256" key="1">
    <source>
        <dbReference type="ARBA" id="ARBA00006479"/>
    </source>
</evidence>
<dbReference type="PANTHER" id="PTHR18964">
    <property type="entry name" value="ROK (REPRESSOR, ORF, KINASE) FAMILY"/>
    <property type="match status" value="1"/>
</dbReference>
<gene>
    <name evidence="3" type="ORF">HGK34_19425</name>
</gene>
<name>A0ABS1LQ44_9MICO</name>
<dbReference type="SUPFAM" id="SSF46785">
    <property type="entry name" value="Winged helix' DNA-binding domain"/>
    <property type="match status" value="1"/>
</dbReference>
<evidence type="ECO:0000313" key="4">
    <source>
        <dbReference type="Proteomes" id="UP000675409"/>
    </source>
</evidence>
<proteinExistence type="inferred from homology"/>
<comment type="similarity">
    <text evidence="1">Belongs to the ROK (NagC/XylR) family.</text>
</comment>
<dbReference type="Pfam" id="PF12802">
    <property type="entry name" value="MarR_2"/>
    <property type="match status" value="1"/>
</dbReference>
<organism evidence="3 4">
    <name type="scientific">Myceligenerans indicum</name>
    <dbReference type="NCBI Taxonomy" id="2593663"/>
    <lineage>
        <taxon>Bacteria</taxon>
        <taxon>Bacillati</taxon>
        <taxon>Actinomycetota</taxon>
        <taxon>Actinomycetes</taxon>
        <taxon>Micrococcales</taxon>
        <taxon>Promicromonosporaceae</taxon>
        <taxon>Myceligenerans</taxon>
    </lineage>
</organism>
<accession>A0ABS1LQ44</accession>
<dbReference type="EMBL" id="JABBYC010000056">
    <property type="protein sequence ID" value="MBL0888427.1"/>
    <property type="molecule type" value="Genomic_DNA"/>
</dbReference>
<evidence type="ECO:0000259" key="2">
    <source>
        <dbReference type="Pfam" id="PF12802"/>
    </source>
</evidence>
<dbReference type="InterPro" id="IPR036390">
    <property type="entry name" value="WH_DNA-bd_sf"/>
</dbReference>
<protein>
    <submittedName>
        <fullName evidence="3">ROK family transcriptional regulator</fullName>
    </submittedName>
</protein>
<reference evidence="3 4" key="1">
    <citation type="journal article" date="2021" name="Arch. Microbiol.">
        <title>Myceligenerans indicum sp. nov., an actinobacterium isolated from mangrove sediment of Sundarbans, India.</title>
        <authorList>
            <person name="Asha K."/>
            <person name="Bhadury P."/>
        </authorList>
    </citation>
    <scope>NUCLEOTIDE SEQUENCE [LARGE SCALE GENOMIC DNA]</scope>
    <source>
        <strain evidence="3 4">I2</strain>
    </source>
</reference>